<accession>I1C9T5</accession>
<evidence type="ECO:0000256" key="1">
    <source>
        <dbReference type="SAM" id="Phobius"/>
    </source>
</evidence>
<evidence type="ECO:0000313" key="3">
    <source>
        <dbReference type="Proteomes" id="UP000009138"/>
    </source>
</evidence>
<dbReference type="Proteomes" id="UP000009138">
    <property type="component" value="Unassembled WGS sequence"/>
</dbReference>
<proteinExistence type="predicted"/>
<evidence type="ECO:0000313" key="2">
    <source>
        <dbReference type="EMBL" id="EIE85215.1"/>
    </source>
</evidence>
<gene>
    <name evidence="2" type="ORF">RO3G_09925</name>
</gene>
<dbReference type="EMBL" id="CH476738">
    <property type="protein sequence ID" value="EIE85215.1"/>
    <property type="molecule type" value="Genomic_DNA"/>
</dbReference>
<dbReference type="RefSeq" id="XP_067520611.1">
    <property type="nucleotide sequence ID" value="XM_067664510.1"/>
</dbReference>
<dbReference type="VEuPathDB" id="FungiDB:RO3G_09925"/>
<dbReference type="AlphaFoldDB" id="I1C9T5"/>
<feature type="transmembrane region" description="Helical" evidence="1">
    <location>
        <begin position="45"/>
        <end position="67"/>
    </location>
</feature>
<protein>
    <submittedName>
        <fullName evidence="2">Uncharacterized protein</fullName>
    </submittedName>
</protein>
<keyword evidence="3" id="KW-1185">Reference proteome</keyword>
<feature type="transmembrane region" description="Helical" evidence="1">
    <location>
        <begin position="21"/>
        <end position="39"/>
    </location>
</feature>
<keyword evidence="1" id="KW-0472">Membrane</keyword>
<sequence>MYKLSFGISLNTVNKCNIDACCFPFLYLLIRATLLWPFTISFSPLLWFLSTDVFCSFALSVQILASLNPCVLESLRP</sequence>
<organism evidence="2 3">
    <name type="scientific">Rhizopus delemar (strain RA 99-880 / ATCC MYA-4621 / FGSC 9543 / NRRL 43880)</name>
    <name type="common">Mucormycosis agent</name>
    <name type="synonym">Rhizopus arrhizus var. delemar</name>
    <dbReference type="NCBI Taxonomy" id="246409"/>
    <lineage>
        <taxon>Eukaryota</taxon>
        <taxon>Fungi</taxon>
        <taxon>Fungi incertae sedis</taxon>
        <taxon>Mucoromycota</taxon>
        <taxon>Mucoromycotina</taxon>
        <taxon>Mucoromycetes</taxon>
        <taxon>Mucorales</taxon>
        <taxon>Mucorineae</taxon>
        <taxon>Rhizopodaceae</taxon>
        <taxon>Rhizopus</taxon>
    </lineage>
</organism>
<keyword evidence="1" id="KW-1133">Transmembrane helix</keyword>
<name>I1C9T5_RHIO9</name>
<dbReference type="InParanoid" id="I1C9T5"/>
<keyword evidence="1" id="KW-0812">Transmembrane</keyword>
<reference evidence="2 3" key="1">
    <citation type="journal article" date="2009" name="PLoS Genet.">
        <title>Genomic analysis of the basal lineage fungus Rhizopus oryzae reveals a whole-genome duplication.</title>
        <authorList>
            <person name="Ma L.-J."/>
            <person name="Ibrahim A.S."/>
            <person name="Skory C."/>
            <person name="Grabherr M.G."/>
            <person name="Burger G."/>
            <person name="Butler M."/>
            <person name="Elias M."/>
            <person name="Idnurm A."/>
            <person name="Lang B.F."/>
            <person name="Sone T."/>
            <person name="Abe A."/>
            <person name="Calvo S.E."/>
            <person name="Corrochano L.M."/>
            <person name="Engels R."/>
            <person name="Fu J."/>
            <person name="Hansberg W."/>
            <person name="Kim J.-M."/>
            <person name="Kodira C.D."/>
            <person name="Koehrsen M.J."/>
            <person name="Liu B."/>
            <person name="Miranda-Saavedra D."/>
            <person name="O'Leary S."/>
            <person name="Ortiz-Castellanos L."/>
            <person name="Poulter R."/>
            <person name="Rodriguez-Romero J."/>
            <person name="Ruiz-Herrera J."/>
            <person name="Shen Y.-Q."/>
            <person name="Zeng Q."/>
            <person name="Galagan J."/>
            <person name="Birren B.W."/>
            <person name="Cuomo C.A."/>
            <person name="Wickes B.L."/>
        </authorList>
    </citation>
    <scope>NUCLEOTIDE SEQUENCE [LARGE SCALE GENOMIC DNA]</scope>
    <source>
        <strain evidence="3">RA 99-880 / ATCC MYA-4621 / FGSC 9543 / NRRL 43880</strain>
    </source>
</reference>
<dbReference type="GeneID" id="93616891"/>